<dbReference type="Proteomes" id="UP000245667">
    <property type="component" value="Unassembled WGS sequence"/>
</dbReference>
<dbReference type="EMBL" id="QGGQ01000005">
    <property type="protein sequence ID" value="PWK23062.1"/>
    <property type="molecule type" value="Genomic_DNA"/>
</dbReference>
<protein>
    <submittedName>
        <fullName evidence="1">Uncharacterized protein</fullName>
    </submittedName>
</protein>
<comment type="caution">
    <text evidence="1">The sequence shown here is derived from an EMBL/GenBank/DDBJ whole genome shotgun (WGS) entry which is preliminary data.</text>
</comment>
<proteinExistence type="predicted"/>
<sequence length="61" mass="7296">MIKVKSKYTALKQIIFLTLNAFLTLKDRAGFRLPFMHGDGFPFHKVKKFKRTSNRLRYKFT</sequence>
<gene>
    <name evidence="1" type="ORF">LX92_02391</name>
</gene>
<dbReference type="AlphaFoldDB" id="A0A316E0J0"/>
<name>A0A316E0J0_9FLAO</name>
<accession>A0A316E0J0</accession>
<evidence type="ECO:0000313" key="2">
    <source>
        <dbReference type="Proteomes" id="UP000245667"/>
    </source>
</evidence>
<evidence type="ECO:0000313" key="1">
    <source>
        <dbReference type="EMBL" id="PWK23062.1"/>
    </source>
</evidence>
<reference evidence="1 2" key="1">
    <citation type="submission" date="2018-05" db="EMBL/GenBank/DDBJ databases">
        <title>Genomic Encyclopedia of Archaeal and Bacterial Type Strains, Phase II (KMG-II): from individual species to whole genera.</title>
        <authorList>
            <person name="Goeker M."/>
        </authorList>
    </citation>
    <scope>NUCLEOTIDE SEQUENCE [LARGE SCALE GENOMIC DNA]</scope>
    <source>
        <strain evidence="1 2">DSM 23514</strain>
    </source>
</reference>
<organism evidence="1 2">
    <name type="scientific">Maribacter polysiphoniae</name>
    <dbReference type="NCBI Taxonomy" id="429344"/>
    <lineage>
        <taxon>Bacteria</taxon>
        <taxon>Pseudomonadati</taxon>
        <taxon>Bacteroidota</taxon>
        <taxon>Flavobacteriia</taxon>
        <taxon>Flavobacteriales</taxon>
        <taxon>Flavobacteriaceae</taxon>
        <taxon>Maribacter</taxon>
    </lineage>
</organism>